<name>W6RZJ8_9CLOT</name>
<comment type="subcellular location">
    <subcellularLocation>
        <location evidence="1">Membrane</location>
        <topology evidence="1">Multi-pass membrane protein</topology>
    </subcellularLocation>
</comment>
<feature type="transmembrane region" description="Helical" evidence="5">
    <location>
        <begin position="375"/>
        <end position="398"/>
    </location>
</feature>
<dbReference type="PATRIC" id="fig|1216932.3.peg.243"/>
<dbReference type="AlphaFoldDB" id="W6RZJ8"/>
<dbReference type="InterPro" id="IPR053153">
    <property type="entry name" value="APC_K+_Transporter"/>
</dbReference>
<dbReference type="EMBL" id="HG917868">
    <property type="protein sequence ID" value="CDM67432.1"/>
    <property type="molecule type" value="Genomic_DNA"/>
</dbReference>
<dbReference type="Gene3D" id="1.20.1740.10">
    <property type="entry name" value="Amino acid/polyamine transporter I"/>
    <property type="match status" value="1"/>
</dbReference>
<feature type="transmembrane region" description="Helical" evidence="5">
    <location>
        <begin position="434"/>
        <end position="450"/>
    </location>
</feature>
<dbReference type="GO" id="GO:0016020">
    <property type="term" value="C:membrane"/>
    <property type="evidence" value="ECO:0007669"/>
    <property type="project" value="UniProtKB-SubCell"/>
</dbReference>
<evidence type="ECO:0000256" key="1">
    <source>
        <dbReference type="ARBA" id="ARBA00004141"/>
    </source>
</evidence>
<reference evidence="6 7" key="1">
    <citation type="submission" date="2013-11" db="EMBL/GenBank/DDBJ databases">
        <title>Complete genome sequence of Clostridum sp. M2/40.</title>
        <authorList>
            <person name="Wibberg D."/>
            <person name="Puehler A."/>
            <person name="Schlueter A."/>
        </authorList>
    </citation>
    <scope>NUCLEOTIDE SEQUENCE [LARGE SCALE GENOMIC DNA]</scope>
    <source>
        <strain evidence="7">M2/40</strain>
    </source>
</reference>
<dbReference type="Proteomes" id="UP000019426">
    <property type="component" value="Chromosome M2/40_rep1"/>
</dbReference>
<feature type="transmembrane region" description="Helical" evidence="5">
    <location>
        <begin position="310"/>
        <end position="330"/>
    </location>
</feature>
<dbReference type="KEGG" id="clt:CM240_0262"/>
<feature type="transmembrane region" description="Helical" evidence="5">
    <location>
        <begin position="176"/>
        <end position="194"/>
    </location>
</feature>
<feature type="transmembrane region" description="Helical" evidence="5">
    <location>
        <begin position="145"/>
        <end position="164"/>
    </location>
</feature>
<feature type="transmembrane region" description="Helical" evidence="5">
    <location>
        <begin position="410"/>
        <end position="428"/>
    </location>
</feature>
<keyword evidence="4 5" id="KW-0472">Membrane</keyword>
<accession>W6RZJ8</accession>
<dbReference type="Pfam" id="PF13520">
    <property type="entry name" value="AA_permease_2"/>
    <property type="match status" value="1"/>
</dbReference>
<evidence type="ECO:0000256" key="5">
    <source>
        <dbReference type="SAM" id="Phobius"/>
    </source>
</evidence>
<evidence type="ECO:0000256" key="4">
    <source>
        <dbReference type="ARBA" id="ARBA00023136"/>
    </source>
</evidence>
<organism evidence="6 7">
    <name type="scientific">Clostridium bornimense</name>
    <dbReference type="NCBI Taxonomy" id="1216932"/>
    <lineage>
        <taxon>Bacteria</taxon>
        <taxon>Bacillati</taxon>
        <taxon>Bacillota</taxon>
        <taxon>Clostridia</taxon>
        <taxon>Eubacteriales</taxon>
        <taxon>Clostridiaceae</taxon>
        <taxon>Clostridium</taxon>
    </lineage>
</organism>
<keyword evidence="2 5" id="KW-0812">Transmembrane</keyword>
<dbReference type="GO" id="GO:0022857">
    <property type="term" value="F:transmembrane transporter activity"/>
    <property type="evidence" value="ECO:0007669"/>
    <property type="project" value="InterPro"/>
</dbReference>
<evidence type="ECO:0000256" key="3">
    <source>
        <dbReference type="ARBA" id="ARBA00022989"/>
    </source>
</evidence>
<feature type="transmembrane region" description="Helical" evidence="5">
    <location>
        <begin position="351"/>
        <end position="369"/>
    </location>
</feature>
<proteinExistence type="predicted"/>
<dbReference type="HOGENOM" id="CLU_017999_1_1_9"/>
<feature type="transmembrane region" description="Helical" evidence="5">
    <location>
        <begin position="64"/>
        <end position="82"/>
    </location>
</feature>
<feature type="transmembrane region" description="Helical" evidence="5">
    <location>
        <begin position="283"/>
        <end position="304"/>
    </location>
</feature>
<keyword evidence="3 5" id="KW-1133">Transmembrane helix</keyword>
<evidence type="ECO:0000313" key="7">
    <source>
        <dbReference type="Proteomes" id="UP000019426"/>
    </source>
</evidence>
<sequence length="614" mass="68408">MFGVLKRWLIGRPLQSKSINDEKYFIRTGLPILSSDAISSVSYATEEILLVLVPAIGVMAFKSMLWVSLFIIALLFLLVFSYKQTIEHYPNGGGAYIVAKENLGVIEGVTAGASLLLDYILTVAVSISAGTAAISSAFPALAKHNVTIAIILLIIMTIINLRGVTESAKVFAIPPYAFILGILIMILVGIYRYFTGDIVVNENIESIKGTYDGLYMLLICKAFSSGCSALTGVEAVSNAVPNFREPAVKHAKITLMLLALIVLTLFLGISALDLIYKVAPKDGMTVLSLIANAVFGKGFMFYYIQVTTMLILVLAANTAFSGFPLLLNVISRDGFVPRQFSFRGDRLSYSNGIIALSVISGILIVIFRGSTHKLIPLYSVGVFISFTLSQFGMFRKWFKDKEKGYKHKCIINGVGALVTALTAVIIGINKFTHGAWIVIIVIPLLIMAMLKIKRHYDGIADELRISDEEIEAINFERDKYKNKVIVPISSINVATIRALRYAKTISDNVTAFYVGIDEDGIEKIKKKWKLLNEDIKLEIRYSPYRKIIEPLIEFIDENQKDYKKGDMVTLVMSHFSVRTWWHIFLHNQTKIFIERGLLRRNHIAITTVPFKLEI</sequence>
<keyword evidence="7" id="KW-1185">Reference proteome</keyword>
<dbReference type="PANTHER" id="PTHR47704">
    <property type="entry name" value="POTASSIUM TRANSPORTER KIMA"/>
    <property type="match status" value="1"/>
</dbReference>
<dbReference type="RefSeq" id="WP_044035888.1">
    <property type="nucleotide sequence ID" value="NZ_HG917868.1"/>
</dbReference>
<dbReference type="PANTHER" id="PTHR47704:SF1">
    <property type="entry name" value="POTASSIUM TRANSPORTER KIMA"/>
    <property type="match status" value="1"/>
</dbReference>
<dbReference type="OrthoDB" id="9759676at2"/>
<dbReference type="STRING" id="1216932.CM240_0262"/>
<evidence type="ECO:0000313" key="6">
    <source>
        <dbReference type="EMBL" id="CDM67432.1"/>
    </source>
</evidence>
<evidence type="ECO:0000256" key="2">
    <source>
        <dbReference type="ARBA" id="ARBA00022692"/>
    </source>
</evidence>
<feature type="transmembrane region" description="Helical" evidence="5">
    <location>
        <begin position="253"/>
        <end position="276"/>
    </location>
</feature>
<protein>
    <submittedName>
        <fullName evidence="6">Amino acid transporter-like protein</fullName>
    </submittedName>
</protein>
<dbReference type="eggNOG" id="COG0531">
    <property type="taxonomic scope" value="Bacteria"/>
</dbReference>
<dbReference type="InterPro" id="IPR002293">
    <property type="entry name" value="AA/rel_permease1"/>
</dbReference>
<gene>
    <name evidence="6" type="ORF">CM240_0262</name>
</gene>